<keyword evidence="2" id="KW-1133">Transmembrane helix</keyword>
<protein>
    <submittedName>
        <fullName evidence="3">Uncharacterized protein</fullName>
    </submittedName>
</protein>
<keyword evidence="2" id="KW-0472">Membrane</keyword>
<dbReference type="RefSeq" id="WP_408085505.1">
    <property type="nucleotide sequence ID" value="NZ_JBELPZ010000013.1"/>
</dbReference>
<feature type="region of interest" description="Disordered" evidence="1">
    <location>
        <begin position="33"/>
        <end position="52"/>
    </location>
</feature>
<evidence type="ECO:0000313" key="3">
    <source>
        <dbReference type="EMBL" id="MFL9845232.1"/>
    </source>
</evidence>
<proteinExistence type="predicted"/>
<comment type="caution">
    <text evidence="3">The sequence shown here is derived from an EMBL/GenBank/DDBJ whole genome shotgun (WGS) entry which is preliminary data.</text>
</comment>
<dbReference type="EMBL" id="JBELPZ010000013">
    <property type="protein sequence ID" value="MFL9845232.1"/>
    <property type="molecule type" value="Genomic_DNA"/>
</dbReference>
<evidence type="ECO:0000256" key="2">
    <source>
        <dbReference type="SAM" id="Phobius"/>
    </source>
</evidence>
<feature type="transmembrane region" description="Helical" evidence="2">
    <location>
        <begin position="6"/>
        <end position="25"/>
    </location>
</feature>
<keyword evidence="4" id="KW-1185">Reference proteome</keyword>
<name>A0ABW8YZ59_9FLAO</name>
<evidence type="ECO:0000313" key="4">
    <source>
        <dbReference type="Proteomes" id="UP001629156"/>
    </source>
</evidence>
<dbReference type="Proteomes" id="UP001629156">
    <property type="component" value="Unassembled WGS sequence"/>
</dbReference>
<reference evidence="3 4" key="1">
    <citation type="submission" date="2024-06" db="EMBL/GenBank/DDBJ databases">
        <authorList>
            <person name="Kaempfer P."/>
            <person name="Viver T."/>
        </authorList>
    </citation>
    <scope>NUCLEOTIDE SEQUENCE [LARGE SCALE GENOMIC DNA]</scope>
    <source>
        <strain evidence="3 4">ST-119</strain>
    </source>
</reference>
<accession>A0ABW8YZ59</accession>
<keyword evidence="2" id="KW-0812">Transmembrane</keyword>
<sequence>MKTEAIIIMATAQGIVIALTAYFFYKVLTIKPKPEPDSYSENDDETERQGQA</sequence>
<gene>
    <name evidence="3" type="ORF">ABS766_12455</name>
</gene>
<evidence type="ECO:0000256" key="1">
    <source>
        <dbReference type="SAM" id="MobiDB-lite"/>
    </source>
</evidence>
<organism evidence="3 4">
    <name type="scientific">Flavobacterium rhizosphaerae</name>
    <dbReference type="NCBI Taxonomy" id="3163298"/>
    <lineage>
        <taxon>Bacteria</taxon>
        <taxon>Pseudomonadati</taxon>
        <taxon>Bacteroidota</taxon>
        <taxon>Flavobacteriia</taxon>
        <taxon>Flavobacteriales</taxon>
        <taxon>Flavobacteriaceae</taxon>
        <taxon>Flavobacterium</taxon>
    </lineage>
</organism>